<name>A0A9W9B1T9_9AGAR</name>
<sequence length="76" mass="8645">MCQMYFGFLGWTFLVFRYLISSEAEGRASNSCTNAADRKSAMQSFKSYGVKVSLTCQREARDKFASLIPLLSMKRL</sequence>
<evidence type="ECO:0008006" key="4">
    <source>
        <dbReference type="Google" id="ProtNLM"/>
    </source>
</evidence>
<feature type="chain" id="PRO_5040991971" description="Secreted protein" evidence="1">
    <location>
        <begin position="25"/>
        <end position="76"/>
    </location>
</feature>
<keyword evidence="1" id="KW-0732">Signal</keyword>
<evidence type="ECO:0000313" key="3">
    <source>
        <dbReference type="Proteomes" id="UP001150238"/>
    </source>
</evidence>
<evidence type="ECO:0000256" key="1">
    <source>
        <dbReference type="SAM" id="SignalP"/>
    </source>
</evidence>
<reference evidence="2" key="1">
    <citation type="submission" date="2022-08" db="EMBL/GenBank/DDBJ databases">
        <authorList>
            <consortium name="DOE Joint Genome Institute"/>
            <person name="Min B."/>
            <person name="Riley R."/>
            <person name="Sierra-Patev S."/>
            <person name="Naranjo-Ortiz M."/>
            <person name="Looney B."/>
            <person name="Konkel Z."/>
            <person name="Slot J.C."/>
            <person name="Sakamoto Y."/>
            <person name="Steenwyk J.L."/>
            <person name="Rokas A."/>
            <person name="Carro J."/>
            <person name="Camarero S."/>
            <person name="Ferreira P."/>
            <person name="Molpeceres G."/>
            <person name="Ruiz-Duenas F.J."/>
            <person name="Serrano A."/>
            <person name="Henrissat B."/>
            <person name="Drula E."/>
            <person name="Hughes K.W."/>
            <person name="Mata J.L."/>
            <person name="Ishikawa N.K."/>
            <person name="Vargas-Isla R."/>
            <person name="Ushijima S."/>
            <person name="Smith C.A."/>
            <person name="Ahrendt S."/>
            <person name="Andreopoulos W."/>
            <person name="He G."/>
            <person name="Labutti K."/>
            <person name="Lipzen A."/>
            <person name="Ng V."/>
            <person name="Sandor L."/>
            <person name="Barry K."/>
            <person name="Martinez A.T."/>
            <person name="Xiao Y."/>
            <person name="Gibbons J.G."/>
            <person name="Terashima K."/>
            <person name="Hibbett D.S."/>
            <person name="Grigoriev I.V."/>
        </authorList>
    </citation>
    <scope>NUCLEOTIDE SEQUENCE</scope>
    <source>
        <strain evidence="2">Sp2 HRB7682 ss15</strain>
    </source>
</reference>
<dbReference type="EMBL" id="JANVFS010000002">
    <property type="protein sequence ID" value="KAJ4494748.1"/>
    <property type="molecule type" value="Genomic_DNA"/>
</dbReference>
<evidence type="ECO:0000313" key="2">
    <source>
        <dbReference type="EMBL" id="KAJ4494748.1"/>
    </source>
</evidence>
<proteinExistence type="predicted"/>
<reference evidence="2" key="2">
    <citation type="journal article" date="2023" name="Proc. Natl. Acad. Sci. U.S.A.">
        <title>A global phylogenomic analysis of the shiitake genus Lentinula.</title>
        <authorList>
            <person name="Sierra-Patev S."/>
            <person name="Min B."/>
            <person name="Naranjo-Ortiz M."/>
            <person name="Looney B."/>
            <person name="Konkel Z."/>
            <person name="Slot J.C."/>
            <person name="Sakamoto Y."/>
            <person name="Steenwyk J.L."/>
            <person name="Rokas A."/>
            <person name="Carro J."/>
            <person name="Camarero S."/>
            <person name="Ferreira P."/>
            <person name="Molpeceres G."/>
            <person name="Ruiz-Duenas F.J."/>
            <person name="Serrano A."/>
            <person name="Henrissat B."/>
            <person name="Drula E."/>
            <person name="Hughes K.W."/>
            <person name="Mata J.L."/>
            <person name="Ishikawa N.K."/>
            <person name="Vargas-Isla R."/>
            <person name="Ushijima S."/>
            <person name="Smith C.A."/>
            <person name="Donoghue J."/>
            <person name="Ahrendt S."/>
            <person name="Andreopoulos W."/>
            <person name="He G."/>
            <person name="LaButti K."/>
            <person name="Lipzen A."/>
            <person name="Ng V."/>
            <person name="Riley R."/>
            <person name="Sandor L."/>
            <person name="Barry K."/>
            <person name="Martinez A.T."/>
            <person name="Xiao Y."/>
            <person name="Gibbons J.G."/>
            <person name="Terashima K."/>
            <person name="Grigoriev I.V."/>
            <person name="Hibbett D."/>
        </authorList>
    </citation>
    <scope>NUCLEOTIDE SEQUENCE</scope>
    <source>
        <strain evidence="2">Sp2 HRB7682 ss15</strain>
    </source>
</reference>
<gene>
    <name evidence="2" type="ORF">C8J55DRAFT_497550</name>
</gene>
<dbReference type="Proteomes" id="UP001150238">
    <property type="component" value="Unassembled WGS sequence"/>
</dbReference>
<comment type="caution">
    <text evidence="2">The sequence shown here is derived from an EMBL/GenBank/DDBJ whole genome shotgun (WGS) entry which is preliminary data.</text>
</comment>
<accession>A0A9W9B1T9</accession>
<protein>
    <recommendedName>
        <fullName evidence="4">Secreted protein</fullName>
    </recommendedName>
</protein>
<organism evidence="2 3">
    <name type="scientific">Lentinula lateritia</name>
    <dbReference type="NCBI Taxonomy" id="40482"/>
    <lineage>
        <taxon>Eukaryota</taxon>
        <taxon>Fungi</taxon>
        <taxon>Dikarya</taxon>
        <taxon>Basidiomycota</taxon>
        <taxon>Agaricomycotina</taxon>
        <taxon>Agaricomycetes</taxon>
        <taxon>Agaricomycetidae</taxon>
        <taxon>Agaricales</taxon>
        <taxon>Marasmiineae</taxon>
        <taxon>Omphalotaceae</taxon>
        <taxon>Lentinula</taxon>
    </lineage>
</organism>
<feature type="signal peptide" evidence="1">
    <location>
        <begin position="1"/>
        <end position="24"/>
    </location>
</feature>
<dbReference type="AlphaFoldDB" id="A0A9W9B1T9"/>